<dbReference type="EMBL" id="PDOA01000001">
    <property type="protein sequence ID" value="PWC30585.1"/>
    <property type="molecule type" value="Genomic_DNA"/>
</dbReference>
<name>A0A2U1V9T3_9PROT</name>
<dbReference type="Pfam" id="PF02600">
    <property type="entry name" value="DsbB"/>
    <property type="match status" value="1"/>
</dbReference>
<dbReference type="PIRSF" id="PIRSF033913">
    <property type="entry name" value="S-S_format_DsbB"/>
    <property type="match status" value="1"/>
</dbReference>
<evidence type="ECO:0000256" key="3">
    <source>
        <dbReference type="ARBA" id="ARBA00022989"/>
    </source>
</evidence>
<dbReference type="GO" id="GO:0016020">
    <property type="term" value="C:membrane"/>
    <property type="evidence" value="ECO:0007669"/>
    <property type="project" value="UniProtKB-SubCell"/>
</dbReference>
<organism evidence="7 8">
    <name type="scientific">Teichococcus aestuarii</name>
    <dbReference type="NCBI Taxonomy" id="568898"/>
    <lineage>
        <taxon>Bacteria</taxon>
        <taxon>Pseudomonadati</taxon>
        <taxon>Pseudomonadota</taxon>
        <taxon>Alphaproteobacteria</taxon>
        <taxon>Acetobacterales</taxon>
        <taxon>Roseomonadaceae</taxon>
        <taxon>Roseomonas</taxon>
    </lineage>
</organism>
<dbReference type="OrthoDB" id="9808637at2"/>
<evidence type="ECO:0000256" key="2">
    <source>
        <dbReference type="ARBA" id="ARBA00022692"/>
    </source>
</evidence>
<feature type="transmembrane region" description="Helical" evidence="5">
    <location>
        <begin position="133"/>
        <end position="154"/>
    </location>
</feature>
<dbReference type="SUPFAM" id="SSF158442">
    <property type="entry name" value="DsbB-like"/>
    <property type="match status" value="1"/>
</dbReference>
<gene>
    <name evidence="7" type="ORF">CR165_01385</name>
</gene>
<feature type="transmembrane region" description="Helical" evidence="5">
    <location>
        <begin position="38"/>
        <end position="56"/>
    </location>
</feature>
<evidence type="ECO:0000256" key="4">
    <source>
        <dbReference type="ARBA" id="ARBA00023136"/>
    </source>
</evidence>
<feature type="chain" id="PRO_5015396518" evidence="6">
    <location>
        <begin position="25"/>
        <end position="158"/>
    </location>
</feature>
<keyword evidence="2 5" id="KW-0812">Transmembrane</keyword>
<dbReference type="AlphaFoldDB" id="A0A2U1V9T3"/>
<keyword evidence="8" id="KW-1185">Reference proteome</keyword>
<reference evidence="8" key="1">
    <citation type="submission" date="2017-10" db="EMBL/GenBank/DDBJ databases">
        <authorList>
            <person name="Toshchakov S.V."/>
            <person name="Goeva M.A."/>
        </authorList>
    </citation>
    <scope>NUCLEOTIDE SEQUENCE [LARGE SCALE GENOMIC DNA]</scope>
    <source>
        <strain evidence="8">JR1/69-1-13</strain>
    </source>
</reference>
<proteinExistence type="predicted"/>
<evidence type="ECO:0000256" key="6">
    <source>
        <dbReference type="SAM" id="SignalP"/>
    </source>
</evidence>
<protein>
    <submittedName>
        <fullName evidence="7">Disulfide bond formation protein B</fullName>
    </submittedName>
</protein>
<keyword evidence="3 5" id="KW-1133">Transmembrane helix</keyword>
<evidence type="ECO:0000256" key="5">
    <source>
        <dbReference type="SAM" id="Phobius"/>
    </source>
</evidence>
<dbReference type="Gene3D" id="1.20.1550.10">
    <property type="entry name" value="DsbB-like"/>
    <property type="match status" value="1"/>
</dbReference>
<keyword evidence="6" id="KW-0732">Signal</keyword>
<feature type="signal peptide" evidence="6">
    <location>
        <begin position="1"/>
        <end position="24"/>
    </location>
</feature>
<sequence>MRRLLPTPLAVAALSAAAPLLAMATERWGGLNPCLLCLWQRWPYWLGAALALLGLLLPRRLMLALAGLAILGSAAAAAVHVGVEAKWWPSPLPGCAAPTAGGARSVEELMNSLAAAPAKPCDEPTYLIPGLPVSMAGMNLIYALGLAGLAFAGARQRG</sequence>
<evidence type="ECO:0000256" key="1">
    <source>
        <dbReference type="ARBA" id="ARBA00004141"/>
    </source>
</evidence>
<dbReference type="InterPro" id="IPR003752">
    <property type="entry name" value="DiS_bond_form_DsbB/BdbC"/>
</dbReference>
<dbReference type="GO" id="GO:0006457">
    <property type="term" value="P:protein folding"/>
    <property type="evidence" value="ECO:0007669"/>
    <property type="project" value="InterPro"/>
</dbReference>
<dbReference type="GO" id="GO:0015035">
    <property type="term" value="F:protein-disulfide reductase activity"/>
    <property type="evidence" value="ECO:0007669"/>
    <property type="project" value="InterPro"/>
</dbReference>
<feature type="transmembrane region" description="Helical" evidence="5">
    <location>
        <begin position="63"/>
        <end position="83"/>
    </location>
</feature>
<dbReference type="InterPro" id="IPR023380">
    <property type="entry name" value="DsbB-like_sf"/>
</dbReference>
<dbReference type="Proteomes" id="UP000245048">
    <property type="component" value="Unassembled WGS sequence"/>
</dbReference>
<evidence type="ECO:0000313" key="7">
    <source>
        <dbReference type="EMBL" id="PWC30585.1"/>
    </source>
</evidence>
<comment type="subcellular location">
    <subcellularLocation>
        <location evidence="1">Membrane</location>
        <topology evidence="1">Multi-pass membrane protein</topology>
    </subcellularLocation>
</comment>
<dbReference type="RefSeq" id="WP_109515157.1">
    <property type="nucleotide sequence ID" value="NZ_PDOA01000001.1"/>
</dbReference>
<evidence type="ECO:0000313" key="8">
    <source>
        <dbReference type="Proteomes" id="UP000245048"/>
    </source>
</evidence>
<dbReference type="InterPro" id="IPR024199">
    <property type="entry name" value="Uncharacterised_DsbB"/>
</dbReference>
<comment type="caution">
    <text evidence="7">The sequence shown here is derived from an EMBL/GenBank/DDBJ whole genome shotgun (WGS) entry which is preliminary data.</text>
</comment>
<accession>A0A2U1V9T3</accession>
<keyword evidence="4 5" id="KW-0472">Membrane</keyword>